<sequence length="177" mass="18091">MKRSLQQGFTLIELMIVVAIIGILAAIALPAYQDYTVRAKISEAIIAASSAKGLMSEAFQTDGTVGMTAAATAFNAIPVAQKQSKYVSNIVIGTATPWSITATILATVASGNGIPTTLNGQTLVFTPNVQKAAPTTASVGAVDWACTSATAATATARGLASRPLGTLLAKYAPSECR</sequence>
<keyword evidence="4" id="KW-0472">Membrane</keyword>
<proteinExistence type="inferred from homology"/>
<dbReference type="OrthoDB" id="8607132at2"/>
<keyword evidence="2" id="KW-0488">Methylation</keyword>
<organism evidence="5 6">
    <name type="scientific">Simplicispira hankyongi</name>
    <dbReference type="NCBI Taxonomy" id="2315688"/>
    <lineage>
        <taxon>Bacteria</taxon>
        <taxon>Pseudomonadati</taxon>
        <taxon>Pseudomonadota</taxon>
        <taxon>Betaproteobacteria</taxon>
        <taxon>Burkholderiales</taxon>
        <taxon>Comamonadaceae</taxon>
        <taxon>Simplicispira</taxon>
    </lineage>
</organism>
<dbReference type="InterPro" id="IPR045584">
    <property type="entry name" value="Pilin-like"/>
</dbReference>
<dbReference type="SUPFAM" id="SSF54523">
    <property type="entry name" value="Pili subunits"/>
    <property type="match status" value="1"/>
</dbReference>
<dbReference type="RefSeq" id="WP_119109804.1">
    <property type="nucleotide sequence ID" value="NZ_QXJC01000005.1"/>
</dbReference>
<accession>A0A398C3X0</accession>
<gene>
    <name evidence="5" type="ORF">D3F03_12810</name>
</gene>
<dbReference type="GO" id="GO:0009289">
    <property type="term" value="C:pilus"/>
    <property type="evidence" value="ECO:0007669"/>
    <property type="project" value="InterPro"/>
</dbReference>
<evidence type="ECO:0000313" key="5">
    <source>
        <dbReference type="EMBL" id="RID97699.1"/>
    </source>
</evidence>
<dbReference type="PROSITE" id="PS00409">
    <property type="entry name" value="PROKAR_NTER_METHYL"/>
    <property type="match status" value="1"/>
</dbReference>
<feature type="transmembrane region" description="Helical" evidence="4">
    <location>
        <begin position="12"/>
        <end position="32"/>
    </location>
</feature>
<evidence type="ECO:0000256" key="4">
    <source>
        <dbReference type="SAM" id="Phobius"/>
    </source>
</evidence>
<comment type="similarity">
    <text evidence="1 3">Belongs to the N-Me-Phe pilin family.</text>
</comment>
<dbReference type="EMBL" id="QXJC01000005">
    <property type="protein sequence ID" value="RID97699.1"/>
    <property type="molecule type" value="Genomic_DNA"/>
</dbReference>
<comment type="caution">
    <text evidence="5">The sequence shown here is derived from an EMBL/GenBank/DDBJ whole genome shotgun (WGS) entry which is preliminary data.</text>
</comment>
<name>A0A398C3X0_9BURK</name>
<keyword evidence="3" id="KW-0281">Fimbrium</keyword>
<dbReference type="Pfam" id="PF00114">
    <property type="entry name" value="Pilin"/>
    <property type="match status" value="1"/>
</dbReference>
<evidence type="ECO:0000256" key="3">
    <source>
        <dbReference type="RuleBase" id="RU000389"/>
    </source>
</evidence>
<protein>
    <submittedName>
        <fullName evidence="5">Prepilin-type N-terminal cleavage/methylation domain-containing protein</fullName>
    </submittedName>
</protein>
<dbReference type="GO" id="GO:0007155">
    <property type="term" value="P:cell adhesion"/>
    <property type="evidence" value="ECO:0007669"/>
    <property type="project" value="InterPro"/>
</dbReference>
<keyword evidence="4" id="KW-1133">Transmembrane helix</keyword>
<dbReference type="Pfam" id="PF07963">
    <property type="entry name" value="N_methyl"/>
    <property type="match status" value="1"/>
</dbReference>
<dbReference type="PANTHER" id="PTHR30093">
    <property type="entry name" value="GENERAL SECRETION PATHWAY PROTEIN G"/>
    <property type="match status" value="1"/>
</dbReference>
<dbReference type="Proteomes" id="UP000266302">
    <property type="component" value="Unassembled WGS sequence"/>
</dbReference>
<evidence type="ECO:0000256" key="1">
    <source>
        <dbReference type="ARBA" id="ARBA00005233"/>
    </source>
</evidence>
<evidence type="ECO:0000313" key="6">
    <source>
        <dbReference type="Proteomes" id="UP000266302"/>
    </source>
</evidence>
<keyword evidence="6" id="KW-1185">Reference proteome</keyword>
<reference evidence="5 6" key="1">
    <citation type="submission" date="2018-09" db="EMBL/GenBank/DDBJ databases">
        <title>Draft genome of Simplicispira sp. NY-02.</title>
        <authorList>
            <person name="Im W.T."/>
        </authorList>
    </citation>
    <scope>NUCLEOTIDE SEQUENCE [LARGE SCALE GENOMIC DNA]</scope>
    <source>
        <strain evidence="5 6">NY-02</strain>
    </source>
</reference>
<evidence type="ECO:0000256" key="2">
    <source>
        <dbReference type="ARBA" id="ARBA00022481"/>
    </source>
</evidence>
<dbReference type="InterPro" id="IPR012902">
    <property type="entry name" value="N_methyl_site"/>
</dbReference>
<dbReference type="Gene3D" id="3.30.700.10">
    <property type="entry name" value="Glycoprotein, Type 4 Pilin"/>
    <property type="match status" value="1"/>
</dbReference>
<keyword evidence="4" id="KW-0812">Transmembrane</keyword>
<dbReference type="InterPro" id="IPR001082">
    <property type="entry name" value="Pilin"/>
</dbReference>
<dbReference type="PANTHER" id="PTHR30093:SF34">
    <property type="entry name" value="PREPILIN PEPTIDASE-DEPENDENT PROTEIN D"/>
    <property type="match status" value="1"/>
</dbReference>
<dbReference type="NCBIfam" id="TIGR02532">
    <property type="entry name" value="IV_pilin_GFxxxE"/>
    <property type="match status" value="1"/>
</dbReference>
<dbReference type="AlphaFoldDB" id="A0A398C3X0"/>